<proteinExistence type="predicted"/>
<gene>
    <name evidence="2" type="ORF">EJB05_32190</name>
</gene>
<protein>
    <recommendedName>
        <fullName evidence="1">DUF3615 domain-containing protein</fullName>
    </recommendedName>
</protein>
<evidence type="ECO:0000259" key="1">
    <source>
        <dbReference type="Pfam" id="PF12274"/>
    </source>
</evidence>
<reference evidence="2 3" key="1">
    <citation type="journal article" date="2019" name="Sci. Rep.">
        <title>A high-quality genome of Eragrostis curvula grass provides insights into Poaceae evolution and supports new strategies to enhance forage quality.</title>
        <authorList>
            <person name="Carballo J."/>
            <person name="Santos B.A.C.M."/>
            <person name="Zappacosta D."/>
            <person name="Garbus I."/>
            <person name="Selva J.P."/>
            <person name="Gallo C.A."/>
            <person name="Diaz A."/>
            <person name="Albertini E."/>
            <person name="Caccamo M."/>
            <person name="Echenique V."/>
        </authorList>
    </citation>
    <scope>NUCLEOTIDE SEQUENCE [LARGE SCALE GENOMIC DNA]</scope>
    <source>
        <strain evidence="3">cv. Victoria</strain>
        <tissue evidence="2">Leaf</tissue>
    </source>
</reference>
<dbReference type="PANTHER" id="PTHR34710:SF12">
    <property type="entry name" value="DIRIGENT PROTEIN"/>
    <property type="match status" value="1"/>
</dbReference>
<dbReference type="InterPro" id="IPR022059">
    <property type="entry name" value="DUF3615"/>
</dbReference>
<accession>A0A5J9UGW5</accession>
<dbReference type="EMBL" id="RWGY01000026">
    <property type="protein sequence ID" value="TVU22491.1"/>
    <property type="molecule type" value="Genomic_DNA"/>
</dbReference>
<dbReference type="Proteomes" id="UP000324897">
    <property type="component" value="Unassembled WGS sequence"/>
</dbReference>
<sequence length="192" mass="21855">MASESDGGKEVEEGSVDDVGAEYMENGYAASAEEETVLYQRLYKKRSNMALALYHKNHPDEQYQFLRVRLNDIFNFMEYRLQHPFNTHMNFMALDVNTGLEKLFFAELCMSNDCNDGNSGYVAVTCEIVDDNSASGRKDKGFFPEGKYPPDYYDGENCYACSERIKHPPGASYRAGHDVFEYGYGVEEKSID</sequence>
<evidence type="ECO:0000313" key="2">
    <source>
        <dbReference type="EMBL" id="TVU22491.1"/>
    </source>
</evidence>
<feature type="domain" description="DUF3615" evidence="1">
    <location>
        <begin position="49"/>
        <end position="168"/>
    </location>
</feature>
<keyword evidence="3" id="KW-1185">Reference proteome</keyword>
<dbReference type="PANTHER" id="PTHR34710">
    <property type="entry name" value="OS03G0834100 PROTEIN"/>
    <property type="match status" value="1"/>
</dbReference>
<name>A0A5J9UGW5_9POAL</name>
<organism evidence="2 3">
    <name type="scientific">Eragrostis curvula</name>
    <name type="common">weeping love grass</name>
    <dbReference type="NCBI Taxonomy" id="38414"/>
    <lineage>
        <taxon>Eukaryota</taxon>
        <taxon>Viridiplantae</taxon>
        <taxon>Streptophyta</taxon>
        <taxon>Embryophyta</taxon>
        <taxon>Tracheophyta</taxon>
        <taxon>Spermatophyta</taxon>
        <taxon>Magnoliopsida</taxon>
        <taxon>Liliopsida</taxon>
        <taxon>Poales</taxon>
        <taxon>Poaceae</taxon>
        <taxon>PACMAD clade</taxon>
        <taxon>Chloridoideae</taxon>
        <taxon>Eragrostideae</taxon>
        <taxon>Eragrostidinae</taxon>
        <taxon>Eragrostis</taxon>
    </lineage>
</organism>
<dbReference type="Gramene" id="TVU22491">
    <property type="protein sequence ID" value="TVU22491"/>
    <property type="gene ID" value="EJB05_32190"/>
</dbReference>
<dbReference type="AlphaFoldDB" id="A0A5J9UGW5"/>
<dbReference type="OrthoDB" id="676148at2759"/>
<comment type="caution">
    <text evidence="2">The sequence shown here is derived from an EMBL/GenBank/DDBJ whole genome shotgun (WGS) entry which is preliminary data.</text>
</comment>
<evidence type="ECO:0000313" key="3">
    <source>
        <dbReference type="Proteomes" id="UP000324897"/>
    </source>
</evidence>
<dbReference type="Pfam" id="PF12274">
    <property type="entry name" value="DUF3615"/>
    <property type="match status" value="1"/>
</dbReference>